<name>A0ABU6CQK5_9ACTN</name>
<comment type="caution">
    <text evidence="2">The sequence shown here is derived from an EMBL/GenBank/DDBJ whole genome shotgun (WGS) entry which is preliminary data.</text>
</comment>
<organism evidence="2 3">
    <name type="scientific">Streptomyces kunmingensis</name>
    <dbReference type="NCBI Taxonomy" id="68225"/>
    <lineage>
        <taxon>Bacteria</taxon>
        <taxon>Bacillati</taxon>
        <taxon>Actinomycetota</taxon>
        <taxon>Actinomycetes</taxon>
        <taxon>Kitasatosporales</taxon>
        <taxon>Streptomycetaceae</taxon>
        <taxon>Streptomyces</taxon>
    </lineage>
</organism>
<evidence type="ECO:0008006" key="4">
    <source>
        <dbReference type="Google" id="ProtNLM"/>
    </source>
</evidence>
<keyword evidence="3" id="KW-1185">Reference proteome</keyword>
<proteinExistence type="predicted"/>
<reference evidence="2 3" key="1">
    <citation type="submission" date="2022-10" db="EMBL/GenBank/DDBJ databases">
        <authorList>
            <person name="Xie J."/>
            <person name="Shen N."/>
        </authorList>
    </citation>
    <scope>NUCLEOTIDE SEQUENCE [LARGE SCALE GENOMIC DNA]</scope>
    <source>
        <strain evidence="2 3">DSM 41681</strain>
    </source>
</reference>
<evidence type="ECO:0000256" key="1">
    <source>
        <dbReference type="SAM" id="MobiDB-lite"/>
    </source>
</evidence>
<dbReference type="EMBL" id="JAOZYB010000356">
    <property type="protein sequence ID" value="MEB3966317.1"/>
    <property type="molecule type" value="Genomic_DNA"/>
</dbReference>
<protein>
    <recommendedName>
        <fullName evidence="4">Secreted protein</fullName>
    </recommendedName>
</protein>
<feature type="region of interest" description="Disordered" evidence="1">
    <location>
        <begin position="69"/>
        <end position="96"/>
    </location>
</feature>
<dbReference type="RefSeq" id="WP_324775476.1">
    <property type="nucleotide sequence ID" value="NZ_BAAATS010000001.1"/>
</dbReference>
<sequence>MATALAMPLLMCASGIYAAGDAWWRRRRRSSASYVQVRRDRAAERAVAVAEAVVADEYALLVADGADADAKTSGMRHHERPVTDDRVAEGRSGEAA</sequence>
<dbReference type="Proteomes" id="UP001352223">
    <property type="component" value="Unassembled WGS sequence"/>
</dbReference>
<evidence type="ECO:0000313" key="3">
    <source>
        <dbReference type="Proteomes" id="UP001352223"/>
    </source>
</evidence>
<gene>
    <name evidence="2" type="ORF">OKJ48_39740</name>
</gene>
<accession>A0ABU6CQK5</accession>
<evidence type="ECO:0000313" key="2">
    <source>
        <dbReference type="EMBL" id="MEB3966317.1"/>
    </source>
</evidence>
<feature type="compositionally biased region" description="Basic and acidic residues" evidence="1">
    <location>
        <begin position="80"/>
        <end position="96"/>
    </location>
</feature>